<evidence type="ECO:0000313" key="5">
    <source>
        <dbReference type="Proteomes" id="UP000826462"/>
    </source>
</evidence>
<dbReference type="InterPro" id="IPR036737">
    <property type="entry name" value="OmpA-like_sf"/>
</dbReference>
<dbReference type="InterPro" id="IPR038522">
    <property type="entry name" value="T4/T6SS_DotU_sf"/>
</dbReference>
<dbReference type="NCBIfam" id="NF005999">
    <property type="entry name" value="PRK08126.1"/>
    <property type="match status" value="1"/>
</dbReference>
<dbReference type="PANTHER" id="PTHR30329">
    <property type="entry name" value="STATOR ELEMENT OF FLAGELLAR MOTOR COMPLEX"/>
    <property type="match status" value="1"/>
</dbReference>
<feature type="domain" description="OmpA-like" evidence="3">
    <location>
        <begin position="321"/>
        <end position="439"/>
    </location>
</feature>
<dbReference type="NCBIfam" id="NF038228">
    <property type="entry name" value="IcmH_DotU_IVB"/>
    <property type="match status" value="1"/>
</dbReference>
<evidence type="ECO:0000313" key="4">
    <source>
        <dbReference type="EMBL" id="QYD69436.1"/>
    </source>
</evidence>
<dbReference type="Pfam" id="PF00691">
    <property type="entry name" value="OmpA"/>
    <property type="match status" value="1"/>
</dbReference>
<dbReference type="InterPro" id="IPR050330">
    <property type="entry name" value="Bact_OuterMem_StrucFunc"/>
</dbReference>
<dbReference type="InterPro" id="IPR017732">
    <property type="entry name" value="T4/T6SS_DotU"/>
</dbReference>
<dbReference type="Proteomes" id="UP000826462">
    <property type="component" value="Chromosome 1"/>
</dbReference>
<dbReference type="InterPro" id="IPR017733">
    <property type="entry name" value="OmpA-like_dom_proteobacteria"/>
</dbReference>
<dbReference type="EMBL" id="CP080095">
    <property type="protein sequence ID" value="QYD69436.1"/>
    <property type="molecule type" value="Genomic_DNA"/>
</dbReference>
<dbReference type="PANTHER" id="PTHR30329:SF19">
    <property type="entry name" value="OUTER MEMBRANE PROTEIN, OMPA FAMILY"/>
    <property type="match status" value="1"/>
</dbReference>
<proteinExistence type="predicted"/>
<gene>
    <name evidence="4" type="primary">tssL</name>
    <name evidence="4" type="ORF">KZJ38_03430</name>
</gene>
<dbReference type="Gene3D" id="3.30.1330.60">
    <property type="entry name" value="OmpA-like domain"/>
    <property type="match status" value="1"/>
</dbReference>
<dbReference type="SUPFAM" id="SSF103088">
    <property type="entry name" value="OmpA-like"/>
    <property type="match status" value="1"/>
</dbReference>
<protein>
    <submittedName>
        <fullName evidence="4">Type VI secretion system protein TssL, long form</fullName>
    </submittedName>
</protein>
<dbReference type="Pfam" id="PF09850">
    <property type="entry name" value="DotU"/>
    <property type="match status" value="1"/>
</dbReference>
<keyword evidence="5" id="KW-1185">Reference proteome</keyword>
<organism evidence="4 5">
    <name type="scientific">Paraburkholderia edwinii</name>
    <dbReference type="NCBI Taxonomy" id="2861782"/>
    <lineage>
        <taxon>Bacteria</taxon>
        <taxon>Pseudomonadati</taxon>
        <taxon>Pseudomonadota</taxon>
        <taxon>Betaproteobacteria</taxon>
        <taxon>Burkholderiales</taxon>
        <taxon>Burkholderiaceae</taxon>
        <taxon>Paraburkholderia</taxon>
    </lineage>
</organism>
<evidence type="ECO:0000259" key="3">
    <source>
        <dbReference type="PROSITE" id="PS51123"/>
    </source>
</evidence>
<sequence length="439" mass="48340">MGITVNSQAGFPIFGTGLPSRDGFALGSPNEPVHHAASRDPNIAPPGVIPPGEPYAARLHAVETAHNPLLEAARPLLRALADMPEDLALQGIDQLHLLLKHEVRIFQRLCEEANVRRDHMIGARYCLCTALDDAATQTQWGKRETGVRWIATGLATEFHEDRQGGDKIYLLIGRLMTDPREHIDLLELIYRVLSLGFIGRYRHEVDGARKHDAVRKRIYNEIQMHRGAVAIALSPHVQSDAQGKRISIHDFPVWRSFAVACIVLAALFCWFKYQLLQRVGIVEDQIIEIGKMLPRPARLPRLKELLRDEIAAGTVSVDEDTRHSAVTFRGDSMFTPGGVNVNPSMGSLMAKLSNEINKVPGKVVITGYTDNRPIHTGPFASNLELSHERASEVARMLQAAGVQASRLEVVGKGDADPIGDNSTVQGRAQNRRVAIAVTP</sequence>
<evidence type="ECO:0000256" key="1">
    <source>
        <dbReference type="PROSITE-ProRule" id="PRU00473"/>
    </source>
</evidence>
<dbReference type="PROSITE" id="PS51123">
    <property type="entry name" value="OMPA_2"/>
    <property type="match status" value="1"/>
</dbReference>
<evidence type="ECO:0000256" key="2">
    <source>
        <dbReference type="SAM" id="MobiDB-lite"/>
    </source>
</evidence>
<accession>A0ABX8ULH3</accession>
<dbReference type="InterPro" id="IPR006665">
    <property type="entry name" value="OmpA-like"/>
</dbReference>
<reference evidence="4 5" key="1">
    <citation type="submission" date="2021-07" db="EMBL/GenBank/DDBJ databases">
        <title>Paraburkholderia edwinii protects Aspergillus sp. from phenazines by acting as a toxin sponge.</title>
        <authorList>
            <person name="Dahlstrom K.M."/>
            <person name="Newman D.K."/>
        </authorList>
    </citation>
    <scope>NUCLEOTIDE SEQUENCE [LARGE SCALE GENOMIC DNA]</scope>
    <source>
        <strain evidence="4 5">Pe01</strain>
    </source>
</reference>
<dbReference type="CDD" id="cd07185">
    <property type="entry name" value="OmpA_C-like"/>
    <property type="match status" value="1"/>
</dbReference>
<dbReference type="NCBIfam" id="TIGR03349">
    <property type="entry name" value="IV_VI_DotU"/>
    <property type="match status" value="1"/>
</dbReference>
<dbReference type="NCBIfam" id="TIGR03350">
    <property type="entry name" value="type_VI_ompA"/>
    <property type="match status" value="1"/>
</dbReference>
<dbReference type="Gene3D" id="1.25.40.590">
    <property type="entry name" value="Type IV / VI secretion system, DotU"/>
    <property type="match status" value="1"/>
</dbReference>
<name>A0ABX8ULH3_9BURK</name>
<keyword evidence="1" id="KW-0472">Membrane</keyword>
<feature type="region of interest" description="Disordered" evidence="2">
    <location>
        <begin position="25"/>
        <end position="49"/>
    </location>
</feature>